<dbReference type="PANTHER" id="PTHR32432:SF3">
    <property type="entry name" value="ETHANOLAMINE UTILIZATION PROTEIN EUTJ"/>
    <property type="match status" value="1"/>
</dbReference>
<evidence type="ECO:0000313" key="1">
    <source>
        <dbReference type="EMBL" id="MBR8827678.1"/>
    </source>
</evidence>
<dbReference type="EMBL" id="JADQBC010000039">
    <property type="protein sequence ID" value="MBR8827678.1"/>
    <property type="molecule type" value="Genomic_DNA"/>
</dbReference>
<dbReference type="PIRSF" id="PIRSF019169">
    <property type="entry name" value="PilM"/>
    <property type="match status" value="1"/>
</dbReference>
<dbReference type="InterPro" id="IPR043129">
    <property type="entry name" value="ATPase_NBD"/>
</dbReference>
<proteinExistence type="predicted"/>
<sequence length="371" mass="40752">MLNKITDLFSGNTKGIGIEITPEKISLVQMSKKGQQYKLIKYCAEEVPEEIFEEGQIADAPRLAETIQEMLKQHKIKAKKIATAVPMRESIIRVIPIPAELDAQELDDMVLNHEAGLYLPYPTEEVDLDYQKLGSFVDEDGIEKVRVLLVATRKEVTDLYLETFAQAGLEIDVLEINSFALIRTLGEQLRQFTSTEAVVLVDIEFDSTEIAIIVEGVPQFSRTVPIGTYQLHSALAQAMNLPVSRNTEMLQEITVPTAPDGSSGSTTSTGQTWINPGMAALLRVLGDLVDELRRSINFYLNQSDGVEVAQVFIAGPGGGLGQLDEFFSKKLNLPAIQIDPITSLGVETKTEMATVQRVGLGTVIGLGMRMI</sequence>
<dbReference type="CDD" id="cd24049">
    <property type="entry name" value="ASKHA_NBD_PilM"/>
    <property type="match status" value="1"/>
</dbReference>
<dbReference type="Pfam" id="PF11104">
    <property type="entry name" value="PilM_2"/>
    <property type="match status" value="1"/>
</dbReference>
<dbReference type="SUPFAM" id="SSF53067">
    <property type="entry name" value="Actin-like ATPase domain"/>
    <property type="match status" value="2"/>
</dbReference>
<reference evidence="1" key="1">
    <citation type="submission" date="2021-02" db="EMBL/GenBank/DDBJ databases">
        <title>Metagenome analyses of Stigonema ocellatum DSM 106950, Chlorogloea purpurea SAG 13.99 and Gomphosphaeria aponina DSM 107014.</title>
        <authorList>
            <person name="Marter P."/>
            <person name="Huang S."/>
        </authorList>
    </citation>
    <scope>NUCLEOTIDE SEQUENCE</scope>
    <source>
        <strain evidence="1">JP213</strain>
    </source>
</reference>
<organism evidence="1 2">
    <name type="scientific">Gomphosphaeria aponina SAG 52.96 = DSM 107014</name>
    <dbReference type="NCBI Taxonomy" id="1521640"/>
    <lineage>
        <taxon>Bacteria</taxon>
        <taxon>Bacillati</taxon>
        <taxon>Cyanobacteriota</taxon>
        <taxon>Cyanophyceae</taxon>
        <taxon>Oscillatoriophycideae</taxon>
        <taxon>Chroococcales</taxon>
        <taxon>Gomphosphaeriaceae</taxon>
        <taxon>Gomphosphaeria</taxon>
    </lineage>
</organism>
<dbReference type="InterPro" id="IPR050696">
    <property type="entry name" value="FtsA/MreB"/>
</dbReference>
<dbReference type="AlphaFoldDB" id="A0A941GXM7"/>
<dbReference type="NCBIfam" id="TIGR01175">
    <property type="entry name" value="pilM"/>
    <property type="match status" value="1"/>
</dbReference>
<dbReference type="Proteomes" id="UP000767446">
    <property type="component" value="Unassembled WGS sequence"/>
</dbReference>
<dbReference type="InterPro" id="IPR005883">
    <property type="entry name" value="PilM"/>
</dbReference>
<dbReference type="PANTHER" id="PTHR32432">
    <property type="entry name" value="CELL DIVISION PROTEIN FTSA-RELATED"/>
    <property type="match status" value="1"/>
</dbReference>
<evidence type="ECO:0000313" key="2">
    <source>
        <dbReference type="Proteomes" id="UP000767446"/>
    </source>
</evidence>
<comment type="caution">
    <text evidence="1">The sequence shown here is derived from an EMBL/GenBank/DDBJ whole genome shotgun (WGS) entry which is preliminary data.</text>
</comment>
<gene>
    <name evidence="1" type="primary">pilM</name>
    <name evidence="1" type="ORF">DSM107014_07180</name>
</gene>
<protein>
    <submittedName>
        <fullName evidence="1">Type IV pilus assembly protein PilM</fullName>
    </submittedName>
</protein>
<accession>A0A941GXM7</accession>
<dbReference type="Gene3D" id="3.30.1490.300">
    <property type="match status" value="1"/>
</dbReference>
<name>A0A941GXM7_9CHRO</name>
<dbReference type="Gene3D" id="3.30.420.40">
    <property type="match status" value="2"/>
</dbReference>